<evidence type="ECO:0000313" key="7">
    <source>
        <dbReference type="EMBL" id="RYQ83850.1"/>
    </source>
</evidence>
<evidence type="ECO:0000313" key="8">
    <source>
        <dbReference type="Proteomes" id="UP000289738"/>
    </source>
</evidence>
<evidence type="ECO:0000256" key="6">
    <source>
        <dbReference type="SAM" id="Phobius"/>
    </source>
</evidence>
<evidence type="ECO:0000256" key="4">
    <source>
        <dbReference type="ARBA" id="ARBA00022989"/>
    </source>
</evidence>
<keyword evidence="5 6" id="KW-0472">Membrane</keyword>
<keyword evidence="3 6" id="KW-0812">Transmembrane</keyword>
<dbReference type="GO" id="GO:0016020">
    <property type="term" value="C:membrane"/>
    <property type="evidence" value="ECO:0007669"/>
    <property type="project" value="UniProtKB-SubCell"/>
</dbReference>
<evidence type="ECO:0000256" key="1">
    <source>
        <dbReference type="ARBA" id="ARBA00004141"/>
    </source>
</evidence>
<evidence type="ECO:0000256" key="2">
    <source>
        <dbReference type="ARBA" id="ARBA00010199"/>
    </source>
</evidence>
<proteinExistence type="inferred from homology"/>
<keyword evidence="4 6" id="KW-1133">Transmembrane helix</keyword>
<name>A0A444X2E8_ARAHY</name>
<dbReference type="AlphaFoldDB" id="A0A444X2E8"/>
<dbReference type="PANTHER" id="PTHR42893:SF4">
    <property type="entry name" value="PROTEIN DETOXIFICATION 42"/>
    <property type="match status" value="1"/>
</dbReference>
<comment type="similarity">
    <text evidence="2">Belongs to the multi antimicrobial extrusion (MATE) (TC 2.A.66.1) family.</text>
</comment>
<feature type="transmembrane region" description="Helical" evidence="6">
    <location>
        <begin position="20"/>
        <end position="41"/>
    </location>
</feature>
<reference evidence="7 8" key="1">
    <citation type="submission" date="2019-01" db="EMBL/GenBank/DDBJ databases">
        <title>Sequencing of cultivated peanut Arachis hypogaea provides insights into genome evolution and oil improvement.</title>
        <authorList>
            <person name="Chen X."/>
        </authorList>
    </citation>
    <scope>NUCLEOTIDE SEQUENCE [LARGE SCALE GENOMIC DNA]</scope>
    <source>
        <strain evidence="8">cv. Fuhuasheng</strain>
        <tissue evidence="7">Leaves</tissue>
    </source>
</reference>
<organism evidence="7 8">
    <name type="scientific">Arachis hypogaea</name>
    <name type="common">Peanut</name>
    <dbReference type="NCBI Taxonomy" id="3818"/>
    <lineage>
        <taxon>Eukaryota</taxon>
        <taxon>Viridiplantae</taxon>
        <taxon>Streptophyta</taxon>
        <taxon>Embryophyta</taxon>
        <taxon>Tracheophyta</taxon>
        <taxon>Spermatophyta</taxon>
        <taxon>Magnoliopsida</taxon>
        <taxon>eudicotyledons</taxon>
        <taxon>Gunneridae</taxon>
        <taxon>Pentapetalae</taxon>
        <taxon>rosids</taxon>
        <taxon>fabids</taxon>
        <taxon>Fabales</taxon>
        <taxon>Fabaceae</taxon>
        <taxon>Papilionoideae</taxon>
        <taxon>50 kb inversion clade</taxon>
        <taxon>dalbergioids sensu lato</taxon>
        <taxon>Dalbergieae</taxon>
        <taxon>Pterocarpus clade</taxon>
        <taxon>Arachis</taxon>
    </lineage>
</organism>
<accession>A0A444X2E8</accession>
<evidence type="ECO:0000256" key="3">
    <source>
        <dbReference type="ARBA" id="ARBA00022692"/>
    </source>
</evidence>
<gene>
    <name evidence="7" type="ORF">Ahy_B10g102714</name>
</gene>
<dbReference type="Proteomes" id="UP000289738">
    <property type="component" value="Chromosome B10"/>
</dbReference>
<comment type="caution">
    <text evidence="7">The sequence shown here is derived from an EMBL/GenBank/DDBJ whole genome shotgun (WGS) entry which is preliminary data.</text>
</comment>
<dbReference type="InterPro" id="IPR044644">
    <property type="entry name" value="DinF-like"/>
</dbReference>
<dbReference type="PANTHER" id="PTHR42893">
    <property type="entry name" value="PROTEIN DETOXIFICATION 44, CHLOROPLASTIC-RELATED"/>
    <property type="match status" value="1"/>
</dbReference>
<feature type="transmembrane region" description="Helical" evidence="6">
    <location>
        <begin position="184"/>
        <end position="210"/>
    </location>
</feature>
<sequence length="231" mass="25727">MRTPNQSNCLRPTPPPTTTIAYPLSLFLLLFLPHFSISSFLRATPLFVESPSVRVFKHRQATTSGGDLLCHRDITTTPPPLLSSSSFHQCSSQRASWESNLSHFQSFWINDSFTENNLCELVRGIAGDLVEENYLTLRSLGAPAVLLSLAMQGVFQGFKDTKTPLYATLAGDLTNIALDPLFMFVFRLGVSAAAIAHVVSQYLISVILLWKLMQKVDLMPPSINFELFILY</sequence>
<protein>
    <submittedName>
        <fullName evidence="7">Uncharacterized protein</fullName>
    </submittedName>
</protein>
<comment type="subcellular location">
    <subcellularLocation>
        <location evidence="1">Membrane</location>
        <topology evidence="1">Multi-pass membrane protein</topology>
    </subcellularLocation>
</comment>
<evidence type="ECO:0000256" key="5">
    <source>
        <dbReference type="ARBA" id="ARBA00023136"/>
    </source>
</evidence>
<dbReference type="EMBL" id="SDMP01000020">
    <property type="protein sequence ID" value="RYQ83850.1"/>
    <property type="molecule type" value="Genomic_DNA"/>
</dbReference>
<keyword evidence="8" id="KW-1185">Reference proteome</keyword>